<name>A0A2K2BH45_POPTR</name>
<evidence type="ECO:0000313" key="1">
    <source>
        <dbReference type="EMBL" id="PNT49101.2"/>
    </source>
</evidence>
<proteinExistence type="predicted"/>
<dbReference type="InParanoid" id="A0A2K2BH45"/>
<dbReference type="Proteomes" id="UP000006729">
    <property type="component" value="Chromosome 2"/>
</dbReference>
<accession>A0A2K2BH45</accession>
<gene>
    <name evidence="1" type="ORF">POPTR_002G109900</name>
</gene>
<organism evidence="1 2">
    <name type="scientific">Populus trichocarpa</name>
    <name type="common">Western balsam poplar</name>
    <name type="synonym">Populus balsamifera subsp. trichocarpa</name>
    <dbReference type="NCBI Taxonomy" id="3694"/>
    <lineage>
        <taxon>Eukaryota</taxon>
        <taxon>Viridiplantae</taxon>
        <taxon>Streptophyta</taxon>
        <taxon>Embryophyta</taxon>
        <taxon>Tracheophyta</taxon>
        <taxon>Spermatophyta</taxon>
        <taxon>Magnoliopsida</taxon>
        <taxon>eudicotyledons</taxon>
        <taxon>Gunneridae</taxon>
        <taxon>Pentapetalae</taxon>
        <taxon>rosids</taxon>
        <taxon>fabids</taxon>
        <taxon>Malpighiales</taxon>
        <taxon>Salicaceae</taxon>
        <taxon>Saliceae</taxon>
        <taxon>Populus</taxon>
    </lineage>
</organism>
<reference evidence="1 2" key="1">
    <citation type="journal article" date="2006" name="Science">
        <title>The genome of black cottonwood, Populus trichocarpa (Torr. &amp; Gray).</title>
        <authorList>
            <person name="Tuskan G.A."/>
            <person name="Difazio S."/>
            <person name="Jansson S."/>
            <person name="Bohlmann J."/>
            <person name="Grigoriev I."/>
            <person name="Hellsten U."/>
            <person name="Putnam N."/>
            <person name="Ralph S."/>
            <person name="Rombauts S."/>
            <person name="Salamov A."/>
            <person name="Schein J."/>
            <person name="Sterck L."/>
            <person name="Aerts A."/>
            <person name="Bhalerao R.R."/>
            <person name="Bhalerao R.P."/>
            <person name="Blaudez D."/>
            <person name="Boerjan W."/>
            <person name="Brun A."/>
            <person name="Brunner A."/>
            <person name="Busov V."/>
            <person name="Campbell M."/>
            <person name="Carlson J."/>
            <person name="Chalot M."/>
            <person name="Chapman J."/>
            <person name="Chen G.L."/>
            <person name="Cooper D."/>
            <person name="Coutinho P.M."/>
            <person name="Couturier J."/>
            <person name="Covert S."/>
            <person name="Cronk Q."/>
            <person name="Cunningham R."/>
            <person name="Davis J."/>
            <person name="Degroeve S."/>
            <person name="Dejardin A."/>
            <person name="Depamphilis C."/>
            <person name="Detter J."/>
            <person name="Dirks B."/>
            <person name="Dubchak I."/>
            <person name="Duplessis S."/>
            <person name="Ehlting J."/>
            <person name="Ellis B."/>
            <person name="Gendler K."/>
            <person name="Goodstein D."/>
            <person name="Gribskov M."/>
            <person name="Grimwood J."/>
            <person name="Groover A."/>
            <person name="Gunter L."/>
            <person name="Hamberger B."/>
            <person name="Heinze B."/>
            <person name="Helariutta Y."/>
            <person name="Henrissat B."/>
            <person name="Holligan D."/>
            <person name="Holt R."/>
            <person name="Huang W."/>
            <person name="Islam-Faridi N."/>
            <person name="Jones S."/>
            <person name="Jones-Rhoades M."/>
            <person name="Jorgensen R."/>
            <person name="Joshi C."/>
            <person name="Kangasjarvi J."/>
            <person name="Karlsson J."/>
            <person name="Kelleher C."/>
            <person name="Kirkpatrick R."/>
            <person name="Kirst M."/>
            <person name="Kohler A."/>
            <person name="Kalluri U."/>
            <person name="Larimer F."/>
            <person name="Leebens-Mack J."/>
            <person name="Leple J.C."/>
            <person name="Locascio P."/>
            <person name="Lou Y."/>
            <person name="Lucas S."/>
            <person name="Martin F."/>
            <person name="Montanini B."/>
            <person name="Napoli C."/>
            <person name="Nelson D.R."/>
            <person name="Nelson C."/>
            <person name="Nieminen K."/>
            <person name="Nilsson O."/>
            <person name="Pereda V."/>
            <person name="Peter G."/>
            <person name="Philippe R."/>
            <person name="Pilate G."/>
            <person name="Poliakov A."/>
            <person name="Razumovskaya J."/>
            <person name="Richardson P."/>
            <person name="Rinaldi C."/>
            <person name="Ritland K."/>
            <person name="Rouze P."/>
            <person name="Ryaboy D."/>
            <person name="Schmutz J."/>
            <person name="Schrader J."/>
            <person name="Segerman B."/>
            <person name="Shin H."/>
            <person name="Siddiqui A."/>
            <person name="Sterky F."/>
            <person name="Terry A."/>
            <person name="Tsai C.J."/>
            <person name="Uberbacher E."/>
            <person name="Unneberg P."/>
            <person name="Vahala J."/>
            <person name="Wall K."/>
            <person name="Wessler S."/>
            <person name="Yang G."/>
            <person name="Yin T."/>
            <person name="Douglas C."/>
            <person name="Marra M."/>
            <person name="Sandberg G."/>
            <person name="Van de Peer Y."/>
            <person name="Rokhsar D."/>
        </authorList>
    </citation>
    <scope>NUCLEOTIDE SEQUENCE [LARGE SCALE GENOMIC DNA]</scope>
    <source>
        <strain evidence="2">cv. Nisqually</strain>
    </source>
</reference>
<evidence type="ECO:0000313" key="2">
    <source>
        <dbReference type="Proteomes" id="UP000006729"/>
    </source>
</evidence>
<keyword evidence="2" id="KW-1185">Reference proteome</keyword>
<dbReference type="EMBL" id="CM009291">
    <property type="protein sequence ID" value="PNT49101.2"/>
    <property type="molecule type" value="Genomic_DNA"/>
</dbReference>
<protein>
    <submittedName>
        <fullName evidence="1">Uncharacterized protein</fullName>
    </submittedName>
</protein>
<sequence>MHANIMLQLDEDINKEIGKRLFDIRHLRCMHLYCNRFNHHSQCFANFYIFHIHCLRLCSVIPPLCFI</sequence>
<dbReference type="AlphaFoldDB" id="A0A2K2BH45"/>